<dbReference type="Pfam" id="PF13942">
    <property type="entry name" value="Lipoprotein_20"/>
    <property type="match status" value="1"/>
</dbReference>
<gene>
    <name evidence="2" type="primary">qseG</name>
    <name evidence="2" type="ORF">JRA39_001395</name>
    <name evidence="3" type="ORF">KDV35_08190</name>
</gene>
<dbReference type="AlphaFoldDB" id="A0AAI9MUX7"/>
<feature type="compositionally biased region" description="Polar residues" evidence="1">
    <location>
        <begin position="265"/>
        <end position="275"/>
    </location>
</feature>
<reference evidence="2" key="2">
    <citation type="submission" date="2024-02" db="EMBL/GenBank/DDBJ databases">
        <authorList>
            <consortium name="Clinical and Environmental Microbiology Branch: Whole genome sequencing antimicrobial resistance pathogens in the healthcare setting"/>
        </authorList>
    </citation>
    <scope>NUCLEOTIDE SEQUENCE</scope>
    <source>
        <strain evidence="2">2020GO-00142</strain>
    </source>
</reference>
<comment type="caution">
    <text evidence="2">The sequence shown here is derived from an EMBL/GenBank/DDBJ whole genome shotgun (WGS) entry which is preliminary data.</text>
</comment>
<dbReference type="EMBL" id="AAZDVE040000007">
    <property type="protein sequence ID" value="EMP9432372.1"/>
    <property type="molecule type" value="Genomic_DNA"/>
</dbReference>
<dbReference type="InterPro" id="IPR025262">
    <property type="entry name" value="QseG"/>
</dbReference>
<feature type="region of interest" description="Disordered" evidence="1">
    <location>
        <begin position="232"/>
        <end position="283"/>
    </location>
</feature>
<evidence type="ECO:0000313" key="3">
    <source>
        <dbReference type="EMBL" id="MER5076834.1"/>
    </source>
</evidence>
<dbReference type="EMBL" id="JAGSRH010000009">
    <property type="protein sequence ID" value="MER5076834.1"/>
    <property type="molecule type" value="Genomic_DNA"/>
</dbReference>
<accession>A0AAI9MUX7</accession>
<proteinExistence type="predicted"/>
<dbReference type="Proteomes" id="UP001495779">
    <property type="component" value="Unassembled WGS sequence"/>
</dbReference>
<name>A0AAI9MUX7_PROST</name>
<organism evidence="2">
    <name type="scientific">Providencia stuartii</name>
    <dbReference type="NCBI Taxonomy" id="588"/>
    <lineage>
        <taxon>Bacteria</taxon>
        <taxon>Pseudomonadati</taxon>
        <taxon>Pseudomonadota</taxon>
        <taxon>Gammaproteobacteria</taxon>
        <taxon>Enterobacterales</taxon>
        <taxon>Morganellaceae</taxon>
        <taxon>Providencia</taxon>
    </lineage>
</organism>
<protein>
    <submittedName>
        <fullName evidence="2">Two-component system QseEF-associated lipoprotein QseG</fullName>
    </submittedName>
</protein>
<sequence length="283" mass="32418">MANRSTDVLTALHLTMLSKRYIELTKKTTTFIQKRKTVQLGALLLSLILTGCATKSGQSPLDTLAQVVVPEVKVTDYRYADCHGIWDNQQQSARENALFWLRMMDCADRLDPKTARAQALQLSIDNWSNAFQQSILMGAAEPSIAERRKMVDSMNTFSLNFPTAIRPLLQLWREQQVQIINLAEANSRFKRLQQETDNKLDRMKEENARLLFELDTTSRKLENLTDIERQLSSRKQNTNETEKEVEAVDKNQAKEAVKVEKPVTESENSTTNNQLESERNDQP</sequence>
<evidence type="ECO:0000313" key="2">
    <source>
        <dbReference type="EMBL" id="EMP9432372.1"/>
    </source>
</evidence>
<dbReference type="RefSeq" id="WP_154625171.1">
    <property type="nucleotide sequence ID" value="NZ_CP095443.1"/>
</dbReference>
<feature type="compositionally biased region" description="Basic and acidic residues" evidence="1">
    <location>
        <begin position="240"/>
        <end position="264"/>
    </location>
</feature>
<reference evidence="3 4" key="1">
    <citation type="submission" date="2021-04" db="EMBL/GenBank/DDBJ databases">
        <title>Determining the burden of carbapenem-resistant Enterobacterales from a tertiary public heath setting in Bangladesh: a clinical, epidemiological, and molecular study.</title>
        <authorList>
            <person name="Farzana R."/>
            <person name="Walsh T.R."/>
        </authorList>
    </citation>
    <scope>NUCLEOTIDE SEQUENCE [LARGE SCALE GENOMIC DNA]</scope>
    <source>
        <strain evidence="3">Dmpro_s316</strain>
        <strain evidence="4">dmpro_s316</strain>
    </source>
</reference>
<keyword evidence="2" id="KW-0449">Lipoprotein</keyword>
<evidence type="ECO:0000256" key="1">
    <source>
        <dbReference type="SAM" id="MobiDB-lite"/>
    </source>
</evidence>
<dbReference type="NCBIfam" id="NF007997">
    <property type="entry name" value="PRK10722.1"/>
    <property type="match status" value="1"/>
</dbReference>
<evidence type="ECO:0000313" key="4">
    <source>
        <dbReference type="Proteomes" id="UP001495779"/>
    </source>
</evidence>